<sequence>MNTKYNQSILQKQPHIYINCKLDTDRHPKSIDFFWKSVGVLFSGKVGMWPLDLISDKGSRVSGGILRGTLDLRDLGLKLYKPVQIEISHIYTRAAAGLEEECMRLLCKPPVLHSYQFGVVQYL</sequence>
<dbReference type="Proteomes" id="UP001054837">
    <property type="component" value="Unassembled WGS sequence"/>
</dbReference>
<gene>
    <name evidence="1" type="ORF">CDAR_605651</name>
</gene>
<comment type="caution">
    <text evidence="1">The sequence shown here is derived from an EMBL/GenBank/DDBJ whole genome shotgun (WGS) entry which is preliminary data.</text>
</comment>
<name>A0AAV4V920_9ARAC</name>
<organism evidence="1 2">
    <name type="scientific">Caerostris darwini</name>
    <dbReference type="NCBI Taxonomy" id="1538125"/>
    <lineage>
        <taxon>Eukaryota</taxon>
        <taxon>Metazoa</taxon>
        <taxon>Ecdysozoa</taxon>
        <taxon>Arthropoda</taxon>
        <taxon>Chelicerata</taxon>
        <taxon>Arachnida</taxon>
        <taxon>Araneae</taxon>
        <taxon>Araneomorphae</taxon>
        <taxon>Entelegynae</taxon>
        <taxon>Araneoidea</taxon>
        <taxon>Araneidae</taxon>
        <taxon>Caerostris</taxon>
    </lineage>
</organism>
<evidence type="ECO:0000313" key="2">
    <source>
        <dbReference type="Proteomes" id="UP001054837"/>
    </source>
</evidence>
<proteinExistence type="predicted"/>
<protein>
    <submittedName>
        <fullName evidence="1">Uncharacterized protein</fullName>
    </submittedName>
</protein>
<evidence type="ECO:0000313" key="1">
    <source>
        <dbReference type="EMBL" id="GIY66846.1"/>
    </source>
</evidence>
<accession>A0AAV4V920</accession>
<keyword evidence="2" id="KW-1185">Reference proteome</keyword>
<dbReference type="AlphaFoldDB" id="A0AAV4V920"/>
<reference evidence="1 2" key="1">
    <citation type="submission" date="2021-06" db="EMBL/GenBank/DDBJ databases">
        <title>Caerostris darwini draft genome.</title>
        <authorList>
            <person name="Kono N."/>
            <person name="Arakawa K."/>
        </authorList>
    </citation>
    <scope>NUCLEOTIDE SEQUENCE [LARGE SCALE GENOMIC DNA]</scope>
</reference>
<dbReference type="EMBL" id="BPLQ01012652">
    <property type="protein sequence ID" value="GIY66846.1"/>
    <property type="molecule type" value="Genomic_DNA"/>
</dbReference>